<dbReference type="Gene3D" id="3.40.50.10090">
    <property type="match status" value="2"/>
</dbReference>
<protein>
    <submittedName>
        <fullName evidence="2">Uroporphyrinogen-III synthase</fullName>
    </submittedName>
</protein>
<dbReference type="CDD" id="cd06578">
    <property type="entry name" value="HemD"/>
    <property type="match status" value="1"/>
</dbReference>
<organism evidence="2 3">
    <name type="scientific">Pontibacillus marinus BH030004 = DSM 16465</name>
    <dbReference type="NCBI Taxonomy" id="1385511"/>
    <lineage>
        <taxon>Bacteria</taxon>
        <taxon>Bacillati</taxon>
        <taxon>Bacillota</taxon>
        <taxon>Bacilli</taxon>
        <taxon>Bacillales</taxon>
        <taxon>Bacillaceae</taxon>
        <taxon>Pontibacillus</taxon>
    </lineage>
</organism>
<dbReference type="EMBL" id="AVPF01000001">
    <property type="protein sequence ID" value="KGX91811.1"/>
    <property type="molecule type" value="Genomic_DNA"/>
</dbReference>
<dbReference type="InterPro" id="IPR036108">
    <property type="entry name" value="4pyrrol_syn_uPrphyn_synt_sf"/>
</dbReference>
<accession>A0A0A5GF11</accession>
<dbReference type="NCBIfam" id="NF004584">
    <property type="entry name" value="PRK05928.2-1"/>
    <property type="match status" value="1"/>
</dbReference>
<comment type="caution">
    <text evidence="2">The sequence shown here is derived from an EMBL/GenBank/DDBJ whole genome shotgun (WGS) entry which is preliminary data.</text>
</comment>
<dbReference type="PANTHER" id="PTHR40082:SF1">
    <property type="entry name" value="BLR5956 PROTEIN"/>
    <property type="match status" value="1"/>
</dbReference>
<keyword evidence="3" id="KW-1185">Reference proteome</keyword>
<reference evidence="2 3" key="1">
    <citation type="submission" date="2013-08" db="EMBL/GenBank/DDBJ databases">
        <authorList>
            <person name="Huang J."/>
            <person name="Wang G."/>
        </authorList>
    </citation>
    <scope>NUCLEOTIDE SEQUENCE [LARGE SCALE GENOMIC DNA]</scope>
    <source>
        <strain evidence="2 3">BH030004</strain>
    </source>
</reference>
<dbReference type="STRING" id="1385511.GCA_000425225_00093"/>
<dbReference type="GO" id="GO:0006780">
    <property type="term" value="P:uroporphyrinogen III biosynthetic process"/>
    <property type="evidence" value="ECO:0007669"/>
    <property type="project" value="InterPro"/>
</dbReference>
<dbReference type="PANTHER" id="PTHR40082">
    <property type="entry name" value="BLR5956 PROTEIN"/>
    <property type="match status" value="1"/>
</dbReference>
<dbReference type="Pfam" id="PF02602">
    <property type="entry name" value="HEM4"/>
    <property type="match status" value="1"/>
</dbReference>
<evidence type="ECO:0000313" key="2">
    <source>
        <dbReference type="EMBL" id="KGX91811.1"/>
    </source>
</evidence>
<evidence type="ECO:0000259" key="1">
    <source>
        <dbReference type="Pfam" id="PF02602"/>
    </source>
</evidence>
<dbReference type="Proteomes" id="UP000030403">
    <property type="component" value="Unassembled WGS sequence"/>
</dbReference>
<evidence type="ECO:0000313" key="3">
    <source>
        <dbReference type="Proteomes" id="UP000030403"/>
    </source>
</evidence>
<dbReference type="RefSeq" id="WP_027445181.1">
    <property type="nucleotide sequence ID" value="NZ_AULJ01000001.1"/>
</dbReference>
<dbReference type="GO" id="GO:0004852">
    <property type="term" value="F:uroporphyrinogen-III synthase activity"/>
    <property type="evidence" value="ECO:0007669"/>
    <property type="project" value="InterPro"/>
</dbReference>
<dbReference type="InterPro" id="IPR003754">
    <property type="entry name" value="4pyrrol_synth_uPrphyn_synth"/>
</dbReference>
<name>A0A0A5GF11_9BACI</name>
<dbReference type="InterPro" id="IPR039793">
    <property type="entry name" value="UROS/Hem4"/>
</dbReference>
<dbReference type="SUPFAM" id="SSF69618">
    <property type="entry name" value="HemD-like"/>
    <property type="match status" value="1"/>
</dbReference>
<dbReference type="AlphaFoldDB" id="A0A0A5GF11"/>
<feature type="domain" description="Tetrapyrrole biosynthesis uroporphyrinogen III synthase" evidence="1">
    <location>
        <begin position="20"/>
        <end position="256"/>
    </location>
</feature>
<gene>
    <name evidence="2" type="ORF">N783_00815</name>
</gene>
<proteinExistence type="predicted"/>
<sequence length="269" mass="30607">MKGLDNKRIAVAASRKADTISILLEKKGGKPIPYPIQGEMELHEQTSFQNVRDLVEQPFEWVVLTTGIGSKTLTQAAANNALHNAFFEKLKQTNIAIRGSKTMSWLKENELSPTIVTEDGTMETLLHDLERRKSPESYNRLFLQAYNQDDAVWKDALEDLGFTVYLSQPYAYKRPDEQVTRDLRQEIIKQSIDAVLFTSKTQVQNLFEKQGDHQLVHSFNDQVLAVAVGKVTAKELEKQGIVHVLQPETPKMGAMVVELDNYYRQKTRT</sequence>
<dbReference type="OrthoDB" id="9775656at2"/>
<dbReference type="eggNOG" id="COG1587">
    <property type="taxonomic scope" value="Bacteria"/>
</dbReference>